<dbReference type="Proteomes" id="UP000887565">
    <property type="component" value="Unplaced"/>
</dbReference>
<organism evidence="2 3">
    <name type="scientific">Romanomermis culicivorax</name>
    <name type="common">Nematode worm</name>
    <dbReference type="NCBI Taxonomy" id="13658"/>
    <lineage>
        <taxon>Eukaryota</taxon>
        <taxon>Metazoa</taxon>
        <taxon>Ecdysozoa</taxon>
        <taxon>Nematoda</taxon>
        <taxon>Enoplea</taxon>
        <taxon>Dorylaimia</taxon>
        <taxon>Mermithida</taxon>
        <taxon>Mermithoidea</taxon>
        <taxon>Mermithidae</taxon>
        <taxon>Romanomermis</taxon>
    </lineage>
</organism>
<keyword evidence="1" id="KW-0472">Membrane</keyword>
<evidence type="ECO:0000313" key="2">
    <source>
        <dbReference type="Proteomes" id="UP000887565"/>
    </source>
</evidence>
<proteinExistence type="predicted"/>
<feature type="transmembrane region" description="Helical" evidence="1">
    <location>
        <begin position="14"/>
        <end position="32"/>
    </location>
</feature>
<reference evidence="3" key="1">
    <citation type="submission" date="2022-11" db="UniProtKB">
        <authorList>
            <consortium name="WormBaseParasite"/>
        </authorList>
    </citation>
    <scope>IDENTIFICATION</scope>
</reference>
<keyword evidence="1" id="KW-1133">Transmembrane helix</keyword>
<accession>A0A915JUG9</accession>
<dbReference type="AlphaFoldDB" id="A0A915JUG9"/>
<name>A0A915JUG9_ROMCU</name>
<evidence type="ECO:0000313" key="3">
    <source>
        <dbReference type="WBParaSite" id="nRc.2.0.1.t29442-RA"/>
    </source>
</evidence>
<evidence type="ECO:0000256" key="1">
    <source>
        <dbReference type="SAM" id="Phobius"/>
    </source>
</evidence>
<protein>
    <submittedName>
        <fullName evidence="3">Uncharacterized protein</fullName>
    </submittedName>
</protein>
<dbReference type="WBParaSite" id="nRc.2.0.1.t29442-RA">
    <property type="protein sequence ID" value="nRc.2.0.1.t29442-RA"/>
    <property type="gene ID" value="nRc.2.0.1.g29442"/>
</dbReference>
<keyword evidence="2" id="KW-1185">Reference proteome</keyword>
<keyword evidence="1" id="KW-0812">Transmembrane</keyword>
<sequence>MIGLTPCKSLLFEYTVKTLSGFCVILIVSFSSKNCRHSKGEKSFLARELQTNLIEHFFNCELWQILTQFSSNLPRKIGIFLVNRRIKRQKGFVLDENAFTRITKGSKE</sequence>